<name>A0A2G0PW45_XENHO</name>
<protein>
    <submittedName>
        <fullName evidence="2">Uncharacterized protein</fullName>
    </submittedName>
</protein>
<dbReference type="AlphaFoldDB" id="A0A2G0PW45"/>
<organism evidence="2 3">
    <name type="scientific">Xenorhabdus hominickii</name>
    <dbReference type="NCBI Taxonomy" id="351679"/>
    <lineage>
        <taxon>Bacteria</taxon>
        <taxon>Pseudomonadati</taxon>
        <taxon>Pseudomonadota</taxon>
        <taxon>Gammaproteobacteria</taxon>
        <taxon>Enterobacterales</taxon>
        <taxon>Morganellaceae</taxon>
        <taxon>Xenorhabdus</taxon>
    </lineage>
</organism>
<feature type="chain" id="PRO_5013578558" evidence="1">
    <location>
        <begin position="24"/>
        <end position="57"/>
    </location>
</feature>
<gene>
    <name evidence="2" type="ORF">Xhom_04963</name>
</gene>
<accession>A0A2G0PW45</accession>
<dbReference type="Proteomes" id="UP000225433">
    <property type="component" value="Unassembled WGS sequence"/>
</dbReference>
<keyword evidence="1" id="KW-0732">Signal</keyword>
<dbReference type="EMBL" id="NJAI01000027">
    <property type="protein sequence ID" value="PHM51204.1"/>
    <property type="molecule type" value="Genomic_DNA"/>
</dbReference>
<sequence length="57" mass="6179">MKKYLLLALVAGTTLLASMQTYAIACAPVILIPPLYEECAVNCHSEHPGWLGEAFCL</sequence>
<feature type="signal peptide" evidence="1">
    <location>
        <begin position="1"/>
        <end position="23"/>
    </location>
</feature>
<comment type="caution">
    <text evidence="2">The sequence shown here is derived from an EMBL/GenBank/DDBJ whole genome shotgun (WGS) entry which is preliminary data.</text>
</comment>
<proteinExistence type="predicted"/>
<evidence type="ECO:0000256" key="1">
    <source>
        <dbReference type="SAM" id="SignalP"/>
    </source>
</evidence>
<evidence type="ECO:0000313" key="2">
    <source>
        <dbReference type="EMBL" id="PHM51204.1"/>
    </source>
</evidence>
<reference evidence="2 3" key="1">
    <citation type="journal article" date="2017" name="Nat. Microbiol.">
        <title>Natural product diversity associated with the nematode symbionts Photorhabdus and Xenorhabdus.</title>
        <authorList>
            <person name="Tobias N.J."/>
            <person name="Wolff H."/>
            <person name="Djahanschiri B."/>
            <person name="Grundmann F."/>
            <person name="Kronenwerth M."/>
            <person name="Shi Y.M."/>
            <person name="Simonyi S."/>
            <person name="Grun P."/>
            <person name="Shapiro-Ilan D."/>
            <person name="Pidot S.J."/>
            <person name="Stinear T.P."/>
            <person name="Ebersberger I."/>
            <person name="Bode H.B."/>
        </authorList>
    </citation>
    <scope>NUCLEOTIDE SEQUENCE [LARGE SCALE GENOMIC DNA]</scope>
    <source>
        <strain evidence="2 3">DSM 17903</strain>
    </source>
</reference>
<evidence type="ECO:0000313" key="3">
    <source>
        <dbReference type="Proteomes" id="UP000225433"/>
    </source>
</evidence>